<reference evidence="1" key="1">
    <citation type="submission" date="2021-03" db="EMBL/GenBank/DDBJ databases">
        <title>Genomic Encyclopedia of Type Strains, Phase IV (KMG-IV): sequencing the most valuable type-strain genomes for metagenomic binning, comparative biology and taxonomic classification.</title>
        <authorList>
            <person name="Goeker M."/>
        </authorList>
    </citation>
    <scope>NUCLEOTIDE SEQUENCE</scope>
    <source>
        <strain evidence="1">DSM 23564</strain>
    </source>
</reference>
<accession>A0A8T4GA91</accession>
<dbReference type="OrthoDB" id="190669at2157"/>
<sequence>MSRPRTRVDTHVKVLDERVVARAKDRGIDALVYAPHFTRLPTIRDRATRYSDDDLTIVPGREVFTGDWGNRRHLLALGLSEPVPDYITFEGAMAEFDRQDAAVLVPHPEFATVSLTRPEITAHAARIDAIETYDAKLLPHQNARAQRIADELDLPGFGSSYAHLPSTVGEAWTAFEEDLPDADAVVDAFREGRPRTVVHRSGIGHRIRGLVEFAHIAYENTWVKADRLFLSGDEPTLPSNVAYEGRFDDVSVYR</sequence>
<organism evidence="1 2">
    <name type="scientific">Halorubrum alkaliphilum</name>
    <dbReference type="NCBI Taxonomy" id="261290"/>
    <lineage>
        <taxon>Archaea</taxon>
        <taxon>Methanobacteriati</taxon>
        <taxon>Methanobacteriota</taxon>
        <taxon>Stenosarchaea group</taxon>
        <taxon>Halobacteria</taxon>
        <taxon>Halobacteriales</taxon>
        <taxon>Haloferacaceae</taxon>
        <taxon>Halorubrum</taxon>
    </lineage>
</organism>
<dbReference type="SUPFAM" id="SSF89550">
    <property type="entry name" value="PHP domain-like"/>
    <property type="match status" value="1"/>
</dbReference>
<evidence type="ECO:0000313" key="2">
    <source>
        <dbReference type="Proteomes" id="UP000823588"/>
    </source>
</evidence>
<dbReference type="AlphaFoldDB" id="A0A8T4GA91"/>
<comment type="caution">
    <text evidence="1">The sequence shown here is derived from an EMBL/GenBank/DDBJ whole genome shotgun (WGS) entry which is preliminary data.</text>
</comment>
<dbReference type="RefSeq" id="WP_209482722.1">
    <property type="nucleotide sequence ID" value="NZ_JAGGKQ010000002.1"/>
</dbReference>
<keyword evidence="2" id="KW-1185">Reference proteome</keyword>
<protein>
    <submittedName>
        <fullName evidence="1">Putative metal-dependent phosphoesterase TrpH</fullName>
    </submittedName>
</protein>
<dbReference type="Pfam" id="PF13263">
    <property type="entry name" value="PHP_C"/>
    <property type="match status" value="1"/>
</dbReference>
<dbReference type="EMBL" id="JAGGKQ010000002">
    <property type="protein sequence ID" value="MBP1921338.1"/>
    <property type="molecule type" value="Genomic_DNA"/>
</dbReference>
<proteinExistence type="predicted"/>
<gene>
    <name evidence="1" type="ORF">J2751_000327</name>
</gene>
<dbReference type="InterPro" id="IPR016195">
    <property type="entry name" value="Pol/histidinol_Pase-like"/>
</dbReference>
<evidence type="ECO:0000313" key="1">
    <source>
        <dbReference type="EMBL" id="MBP1921338.1"/>
    </source>
</evidence>
<dbReference type="Proteomes" id="UP000823588">
    <property type="component" value="Unassembled WGS sequence"/>
</dbReference>
<dbReference type="Gene3D" id="3.20.20.140">
    <property type="entry name" value="Metal-dependent hydrolases"/>
    <property type="match status" value="1"/>
</dbReference>
<name>A0A8T4GA91_9EURY</name>